<dbReference type="SUPFAM" id="SSF53474">
    <property type="entry name" value="alpha/beta-Hydrolases"/>
    <property type="match status" value="1"/>
</dbReference>
<accession>A0ABR3EKY4</accession>
<dbReference type="Gene3D" id="3.40.50.1820">
    <property type="entry name" value="alpha/beta hydrolase"/>
    <property type="match status" value="1"/>
</dbReference>
<name>A0ABR3EKY4_9AGAR</name>
<evidence type="ECO:0000259" key="1">
    <source>
        <dbReference type="Pfam" id="PF12697"/>
    </source>
</evidence>
<organism evidence="2 3">
    <name type="scientific">Marasmius crinis-equi</name>
    <dbReference type="NCBI Taxonomy" id="585013"/>
    <lineage>
        <taxon>Eukaryota</taxon>
        <taxon>Fungi</taxon>
        <taxon>Dikarya</taxon>
        <taxon>Basidiomycota</taxon>
        <taxon>Agaricomycotina</taxon>
        <taxon>Agaricomycetes</taxon>
        <taxon>Agaricomycetidae</taxon>
        <taxon>Agaricales</taxon>
        <taxon>Marasmiineae</taxon>
        <taxon>Marasmiaceae</taxon>
        <taxon>Marasmius</taxon>
    </lineage>
</organism>
<sequence>MMVLSQKTYQITDDVRLFFTDSGAPPDSTDYTTIVAVHGFGFSGVCFEKLQSQAHAYNLRVVALNRRDYAGSTPFSDDELDALKGGDDTRARGSIERLGLHIALFLRKFVEEEGVPSVTNAGNGRKRGGLAVMGWSMGALTAIAPFANPNALGEETYGVLKGYIRDLILYDPPFIVLGLPIPTSINPEKLHFPHAPPNVKHREPQEIFENFVRFVGSRYQYEIRDGVATPASIEESGSLPRTEQCVMDLWSRDEFERLTDVAASMGADMLLLGWQGLLNETTQKVLFDEKVAKTFFPELKITHFSAPHSFWMTGVACMEIRRMYREKEAVVRPIEFVELEGADHFVHYTDPESLLKVVKGVVT</sequence>
<reference evidence="2 3" key="1">
    <citation type="submission" date="2024-02" db="EMBL/GenBank/DDBJ databases">
        <title>A draft genome for the cacao thread blight pathogen Marasmius crinis-equi.</title>
        <authorList>
            <person name="Cohen S.P."/>
            <person name="Baruah I.K."/>
            <person name="Amoako-Attah I."/>
            <person name="Bukari Y."/>
            <person name="Meinhardt L.W."/>
            <person name="Bailey B.A."/>
        </authorList>
    </citation>
    <scope>NUCLEOTIDE SEQUENCE [LARGE SCALE GENOMIC DNA]</scope>
    <source>
        <strain evidence="2 3">GH-76</strain>
    </source>
</reference>
<evidence type="ECO:0000313" key="3">
    <source>
        <dbReference type="Proteomes" id="UP001465976"/>
    </source>
</evidence>
<evidence type="ECO:0000313" key="2">
    <source>
        <dbReference type="EMBL" id="KAL0563546.1"/>
    </source>
</evidence>
<dbReference type="EMBL" id="JBAHYK010003401">
    <property type="protein sequence ID" value="KAL0563546.1"/>
    <property type="molecule type" value="Genomic_DNA"/>
</dbReference>
<protein>
    <recommendedName>
        <fullName evidence="1">AB hydrolase-1 domain-containing protein</fullName>
    </recommendedName>
</protein>
<dbReference type="Pfam" id="PF12697">
    <property type="entry name" value="Abhydrolase_6"/>
    <property type="match status" value="1"/>
</dbReference>
<keyword evidence="3" id="KW-1185">Reference proteome</keyword>
<gene>
    <name evidence="2" type="ORF">V5O48_018520</name>
</gene>
<feature type="domain" description="AB hydrolase-1" evidence="1">
    <location>
        <begin position="34"/>
        <end position="353"/>
    </location>
</feature>
<dbReference type="Proteomes" id="UP001465976">
    <property type="component" value="Unassembled WGS sequence"/>
</dbReference>
<dbReference type="InterPro" id="IPR000073">
    <property type="entry name" value="AB_hydrolase_1"/>
</dbReference>
<proteinExistence type="predicted"/>
<dbReference type="InterPro" id="IPR029058">
    <property type="entry name" value="AB_hydrolase_fold"/>
</dbReference>
<comment type="caution">
    <text evidence="2">The sequence shown here is derived from an EMBL/GenBank/DDBJ whole genome shotgun (WGS) entry which is preliminary data.</text>
</comment>